<dbReference type="Proteomes" id="UP000054007">
    <property type="component" value="Unassembled WGS sequence"/>
</dbReference>
<dbReference type="EMBL" id="KN880489">
    <property type="protein sequence ID" value="KIY69172.1"/>
    <property type="molecule type" value="Genomic_DNA"/>
</dbReference>
<accession>A0A0D7BF79</accession>
<dbReference type="Gene3D" id="1.10.10.60">
    <property type="entry name" value="Homeodomain-like"/>
    <property type="match status" value="1"/>
</dbReference>
<dbReference type="STRING" id="1314674.A0A0D7BF79"/>
<protein>
    <recommendedName>
        <fullName evidence="4">Homeobox domain-containing protein</fullName>
    </recommendedName>
</protein>
<evidence type="ECO:0000259" key="4">
    <source>
        <dbReference type="PROSITE" id="PS50071"/>
    </source>
</evidence>
<keyword evidence="1 2" id="KW-0539">Nucleus</keyword>
<sequence length="674" mass="74240">MPSTTFAQPERRAFLERFLNTAKQFRSAPRLPAVTPIPAAPRPAPLALPVPSHVNALLEDKSLHPALRQILAKTIQRMQDEYQAIYARTADRRYPSAKDRQHVIETLARMLVHRFTNEFIPTLYARFQRAKEEISVSYRIASTIRATTKYPAKLHGPFDETCIQVLMAFFNWNPFPNSGDRQMLADKFCVSSRQIEVWFQNRRRESRKSGICKNKADYKHLLNVAPPEWIWAGVESIFGMETGYGARCRKPGMTGSTGPKSQSDCQSKTLGTSPSSLSRSWVDTWGSFGGWCGWGMPRRAFLPASLPSTKSPAFALSRSLAQSFGMTTCSRDESATHIPSKRFDFGCTAMASTIDRSLWAKEREAGGHRFFVDGFISSAGKPLPKRKNTTCKSLVASFDLPSAWGGLGENPAGDKAFAAYRVGPATAGTYSDTRWYNHARRYALYAATKATRAVKGNPSAKPKRSREPSGGRSNAVTVRNTALDTSGPRARRHGLALWRRKPSTPPKKDNDEFVRLDEQGAPEVFPGFDATVERSSSLRSVRSVSSISSVPSLTYSGHSDDEGDALLDVASRPDATFGINMQDWCSSIPPQCDLNKGPTGMPNYQGNILPAAWAVQSPCKAIPDLGLGGMDIPSLIPNLDPAGEYTQPQKDFDFSSLFDISTFDASSQLPLGVD</sequence>
<dbReference type="Pfam" id="PF00046">
    <property type="entry name" value="Homeodomain"/>
    <property type="match status" value="1"/>
</dbReference>
<reference evidence="5 6" key="1">
    <citation type="journal article" date="2015" name="Fungal Genet. Biol.">
        <title>Evolution of novel wood decay mechanisms in Agaricales revealed by the genome sequences of Fistulina hepatica and Cylindrobasidium torrendii.</title>
        <authorList>
            <person name="Floudas D."/>
            <person name="Held B.W."/>
            <person name="Riley R."/>
            <person name="Nagy L.G."/>
            <person name="Koehler G."/>
            <person name="Ransdell A.S."/>
            <person name="Younus H."/>
            <person name="Chow J."/>
            <person name="Chiniquy J."/>
            <person name="Lipzen A."/>
            <person name="Tritt A."/>
            <person name="Sun H."/>
            <person name="Haridas S."/>
            <person name="LaButti K."/>
            <person name="Ohm R.A."/>
            <person name="Kues U."/>
            <person name="Blanchette R.A."/>
            <person name="Grigoriev I.V."/>
            <person name="Minto R.E."/>
            <person name="Hibbett D.S."/>
        </authorList>
    </citation>
    <scope>NUCLEOTIDE SEQUENCE [LARGE SCALE GENOMIC DNA]</scope>
    <source>
        <strain evidence="5 6">FP15055 ss-10</strain>
    </source>
</reference>
<feature type="DNA-binding region" description="Homeobox" evidence="1">
    <location>
        <begin position="151"/>
        <end position="210"/>
    </location>
</feature>
<evidence type="ECO:0000256" key="3">
    <source>
        <dbReference type="SAM" id="MobiDB-lite"/>
    </source>
</evidence>
<dbReference type="InterPro" id="IPR009057">
    <property type="entry name" value="Homeodomain-like_sf"/>
</dbReference>
<feature type="compositionally biased region" description="Polar residues" evidence="3">
    <location>
        <begin position="471"/>
        <end position="484"/>
    </location>
</feature>
<evidence type="ECO:0000256" key="2">
    <source>
        <dbReference type="RuleBase" id="RU000682"/>
    </source>
</evidence>
<dbReference type="PROSITE" id="PS50071">
    <property type="entry name" value="HOMEOBOX_2"/>
    <property type="match status" value="1"/>
</dbReference>
<keyword evidence="1 2" id="KW-0238">DNA-binding</keyword>
<feature type="compositionally biased region" description="Polar residues" evidence="3">
    <location>
        <begin position="254"/>
        <end position="277"/>
    </location>
</feature>
<organism evidence="5 6">
    <name type="scientific">Cylindrobasidium torrendii FP15055 ss-10</name>
    <dbReference type="NCBI Taxonomy" id="1314674"/>
    <lineage>
        <taxon>Eukaryota</taxon>
        <taxon>Fungi</taxon>
        <taxon>Dikarya</taxon>
        <taxon>Basidiomycota</taxon>
        <taxon>Agaricomycotina</taxon>
        <taxon>Agaricomycetes</taxon>
        <taxon>Agaricomycetidae</taxon>
        <taxon>Agaricales</taxon>
        <taxon>Marasmiineae</taxon>
        <taxon>Physalacriaceae</taxon>
        <taxon>Cylindrobasidium</taxon>
    </lineage>
</organism>
<name>A0A0D7BF79_9AGAR</name>
<evidence type="ECO:0000313" key="6">
    <source>
        <dbReference type="Proteomes" id="UP000054007"/>
    </source>
</evidence>
<proteinExistence type="predicted"/>
<dbReference type="GO" id="GO:0003677">
    <property type="term" value="F:DNA binding"/>
    <property type="evidence" value="ECO:0007669"/>
    <property type="project" value="UniProtKB-UniRule"/>
</dbReference>
<dbReference type="SMART" id="SM00389">
    <property type="entry name" value="HOX"/>
    <property type="match status" value="1"/>
</dbReference>
<comment type="subcellular location">
    <subcellularLocation>
        <location evidence="1 2">Nucleus</location>
    </subcellularLocation>
</comment>
<dbReference type="AlphaFoldDB" id="A0A0D7BF79"/>
<dbReference type="InterPro" id="IPR001356">
    <property type="entry name" value="HD"/>
</dbReference>
<feature type="region of interest" description="Disordered" evidence="3">
    <location>
        <begin position="453"/>
        <end position="492"/>
    </location>
</feature>
<dbReference type="OrthoDB" id="6159439at2759"/>
<keyword evidence="6" id="KW-1185">Reference proteome</keyword>
<dbReference type="SUPFAM" id="SSF46689">
    <property type="entry name" value="Homeodomain-like"/>
    <property type="match status" value="1"/>
</dbReference>
<feature type="region of interest" description="Disordered" evidence="3">
    <location>
        <begin position="251"/>
        <end position="277"/>
    </location>
</feature>
<dbReference type="CDD" id="cd00086">
    <property type="entry name" value="homeodomain"/>
    <property type="match status" value="1"/>
</dbReference>
<evidence type="ECO:0000313" key="5">
    <source>
        <dbReference type="EMBL" id="KIY69172.1"/>
    </source>
</evidence>
<keyword evidence="1 2" id="KW-0371">Homeobox</keyword>
<feature type="domain" description="Homeobox" evidence="4">
    <location>
        <begin position="149"/>
        <end position="209"/>
    </location>
</feature>
<evidence type="ECO:0000256" key="1">
    <source>
        <dbReference type="PROSITE-ProRule" id="PRU00108"/>
    </source>
</evidence>
<gene>
    <name evidence="5" type="ORF">CYLTODRAFT_442870</name>
</gene>
<dbReference type="GO" id="GO:0005634">
    <property type="term" value="C:nucleus"/>
    <property type="evidence" value="ECO:0007669"/>
    <property type="project" value="UniProtKB-SubCell"/>
</dbReference>